<evidence type="ECO:0000256" key="5">
    <source>
        <dbReference type="ARBA" id="ARBA00022889"/>
    </source>
</evidence>
<keyword evidence="3" id="KW-0964">Secreted</keyword>
<evidence type="ECO:0000256" key="2">
    <source>
        <dbReference type="ARBA" id="ARBA00022512"/>
    </source>
</evidence>
<keyword evidence="4 8" id="KW-0732">Signal</keyword>
<keyword evidence="5" id="KW-0130">Cell adhesion</keyword>
<evidence type="ECO:0000313" key="10">
    <source>
        <dbReference type="EMBL" id="AIR98169.1"/>
    </source>
</evidence>
<evidence type="ECO:0000256" key="7">
    <source>
        <dbReference type="PROSITE-ProRule" id="PRU01232"/>
    </source>
</evidence>
<dbReference type="EMBL" id="CP009438">
    <property type="protein sequence ID" value="AIR98169.1"/>
    <property type="molecule type" value="Genomic_DNA"/>
</dbReference>
<dbReference type="STRING" id="1907.SGLAU_10820"/>
<protein>
    <submittedName>
        <fullName evidence="10">Putative secreted protein</fullName>
    </submittedName>
</protein>
<evidence type="ECO:0000256" key="1">
    <source>
        <dbReference type="ARBA" id="ARBA00004191"/>
    </source>
</evidence>
<feature type="chain" id="PRO_5001851555" evidence="8">
    <location>
        <begin position="28"/>
        <end position="89"/>
    </location>
</feature>
<dbReference type="PROSITE" id="PS51884">
    <property type="entry name" value="CHAPLIN"/>
    <property type="match status" value="1"/>
</dbReference>
<dbReference type="AlphaFoldDB" id="A0A089XAI3"/>
<evidence type="ECO:0000256" key="8">
    <source>
        <dbReference type="SAM" id="SignalP"/>
    </source>
</evidence>
<dbReference type="Pfam" id="PF03777">
    <property type="entry name" value="ChpA-C"/>
    <property type="match status" value="1"/>
</dbReference>
<evidence type="ECO:0000256" key="6">
    <source>
        <dbReference type="ARBA" id="ARBA00023087"/>
    </source>
</evidence>
<comment type="subcellular location">
    <subcellularLocation>
        <location evidence="1">Secreted</location>
        <location evidence="1">Cell wall</location>
    </subcellularLocation>
</comment>
<dbReference type="eggNOG" id="ENOG50348JU">
    <property type="taxonomic scope" value="Bacteria"/>
</dbReference>
<gene>
    <name evidence="10" type="ORF">SGLAU_10820</name>
</gene>
<dbReference type="Proteomes" id="UP000029482">
    <property type="component" value="Chromosome"/>
</dbReference>
<feature type="signal peptide" evidence="8">
    <location>
        <begin position="1"/>
        <end position="27"/>
    </location>
</feature>
<evidence type="ECO:0000256" key="3">
    <source>
        <dbReference type="ARBA" id="ARBA00022525"/>
    </source>
</evidence>
<name>A0A089XAI3_STRGA</name>
<dbReference type="RefSeq" id="WP_043500505.1">
    <property type="nucleotide sequence ID" value="NZ_CP009438.1"/>
</dbReference>
<evidence type="ECO:0000259" key="9">
    <source>
        <dbReference type="PROSITE" id="PS51884"/>
    </source>
</evidence>
<keyword evidence="2" id="KW-0134">Cell wall</keyword>
<evidence type="ECO:0000256" key="4">
    <source>
        <dbReference type="ARBA" id="ARBA00022729"/>
    </source>
</evidence>
<dbReference type="InterPro" id="IPR005528">
    <property type="entry name" value="ChpA-H"/>
</dbReference>
<reference evidence="11" key="1">
    <citation type="journal article" date="2015" name="J. Biotechnol.">
        <title>Complete genome sequence of the actinobacterium Streptomyces glaucescens GLA.O (DSM 40922) consisting of a linear chromosome and one linear plasmid.</title>
        <authorList>
            <person name="Ortseifen V."/>
            <person name="Winkler A."/>
            <person name="Albersmeier A."/>
            <person name="Wendler S."/>
            <person name="Puhler A."/>
            <person name="Kalinowski J."/>
            <person name="Ruckert C."/>
        </authorList>
    </citation>
    <scope>NUCLEOTIDE SEQUENCE [LARGE SCALE GENOMIC DNA]</scope>
    <source>
        <strain evidence="11">DSM 40922 / GLA O</strain>
    </source>
</reference>
<feature type="domain" description="Chaplin" evidence="9">
    <location>
        <begin position="49"/>
        <end position="89"/>
    </location>
</feature>
<keyword evidence="11" id="KW-1185">Reference proteome</keyword>
<accession>A0A089XAI3</accession>
<keyword evidence="6 7" id="KW-0034">Amyloid</keyword>
<dbReference type="HOGENOM" id="CLU_145456_3_1_11"/>
<dbReference type="GO" id="GO:0007155">
    <property type="term" value="P:cell adhesion"/>
    <property type="evidence" value="ECO:0007669"/>
    <property type="project" value="UniProtKB-KW"/>
</dbReference>
<dbReference type="KEGG" id="sgu:SGLAU_10820"/>
<proteinExistence type="predicted"/>
<evidence type="ECO:0000313" key="11">
    <source>
        <dbReference type="Proteomes" id="UP000029482"/>
    </source>
</evidence>
<sequence length="89" mass="8620">MRNTARIAATVIAGAALALAGTTTATAGEPHGGVCGSSEVCAVGVAKHSPGLLSGNVVQIPVNAQLNVCGNSVNIVGLLNPAVGNTCRN</sequence>
<organism evidence="10 11">
    <name type="scientific">Streptomyces glaucescens</name>
    <dbReference type="NCBI Taxonomy" id="1907"/>
    <lineage>
        <taxon>Bacteria</taxon>
        <taxon>Bacillati</taxon>
        <taxon>Actinomycetota</taxon>
        <taxon>Actinomycetes</taxon>
        <taxon>Kitasatosporales</taxon>
        <taxon>Streptomycetaceae</taxon>
        <taxon>Streptomyces</taxon>
    </lineage>
</organism>